<protein>
    <submittedName>
        <fullName evidence="2">Uncharacterized protein</fullName>
    </submittedName>
</protein>
<evidence type="ECO:0000256" key="1">
    <source>
        <dbReference type="SAM" id="MobiDB-lite"/>
    </source>
</evidence>
<feature type="region of interest" description="Disordered" evidence="1">
    <location>
        <begin position="77"/>
        <end position="137"/>
    </location>
</feature>
<sequence>MSTATVTGVMPVMDGPRFVGTTDIIPNMATSTVSTEGVAPLAMELARVRRNLAEFKIGNPLKSSDERMDFVLEGSSSKNVFGKRPRSNVEGGSLSNTKPPKHPRTQSSSKNDSVVRRHRGHLRRDCPRGNGQLRGATSPLVTSLQAIGEPVFVSTQPMNAPVHGSAGQERVEEVDVGSLESCGLRRKTWSKQGIPAVGVAEQPGTASNQGSCPISRHSGVSLATDCSLLYETERRSELPWVMLTSTGPLGTARAWTLLRESVHFDKITEAEIWAEPGALRPVLVAQKVCAGVYKDVTTSQLAGLTREIILADFLADTRSTFVGVARDA</sequence>
<accession>A0A6V7NSQ6</accession>
<dbReference type="EMBL" id="LR862141">
    <property type="protein sequence ID" value="CAD1821633.1"/>
    <property type="molecule type" value="Genomic_DNA"/>
</dbReference>
<proteinExistence type="predicted"/>
<reference evidence="2" key="1">
    <citation type="submission" date="2020-07" db="EMBL/GenBank/DDBJ databases">
        <authorList>
            <person name="Lin J."/>
        </authorList>
    </citation>
    <scope>NUCLEOTIDE SEQUENCE</scope>
</reference>
<evidence type="ECO:0000313" key="2">
    <source>
        <dbReference type="EMBL" id="CAD1821633.1"/>
    </source>
</evidence>
<name>A0A6V7NSQ6_ANACO</name>
<dbReference type="AlphaFoldDB" id="A0A6V7NSQ6"/>
<gene>
    <name evidence="2" type="ORF">CB5_LOCUS4844</name>
</gene>
<organism evidence="2">
    <name type="scientific">Ananas comosus var. bracteatus</name>
    <name type="common">red pineapple</name>
    <dbReference type="NCBI Taxonomy" id="296719"/>
    <lineage>
        <taxon>Eukaryota</taxon>
        <taxon>Viridiplantae</taxon>
        <taxon>Streptophyta</taxon>
        <taxon>Embryophyta</taxon>
        <taxon>Tracheophyta</taxon>
        <taxon>Spermatophyta</taxon>
        <taxon>Magnoliopsida</taxon>
        <taxon>Liliopsida</taxon>
        <taxon>Poales</taxon>
        <taxon>Bromeliaceae</taxon>
        <taxon>Bromelioideae</taxon>
        <taxon>Ananas</taxon>
    </lineage>
</organism>